<protein>
    <submittedName>
        <fullName evidence="2 5">Uncharacterized protein</fullName>
    </submittedName>
</protein>
<reference evidence="2 4" key="2">
    <citation type="submission" date="2018-11" db="EMBL/GenBank/DDBJ databases">
        <authorList>
            <consortium name="Pathogen Informatics"/>
        </authorList>
    </citation>
    <scope>NUCLEOTIDE SEQUENCE [LARGE SCALE GENOMIC DNA]</scope>
</reference>
<evidence type="ECO:0000313" key="3">
    <source>
        <dbReference type="Proteomes" id="UP000038040"/>
    </source>
</evidence>
<accession>A0A0N4UIV7</accession>
<dbReference type="OrthoDB" id="5829588at2759"/>
<dbReference type="AlphaFoldDB" id="A0A0N4UIV7"/>
<evidence type="ECO:0000313" key="4">
    <source>
        <dbReference type="Proteomes" id="UP000274756"/>
    </source>
</evidence>
<organism evidence="3 5">
    <name type="scientific">Dracunculus medinensis</name>
    <name type="common">Guinea worm</name>
    <dbReference type="NCBI Taxonomy" id="318479"/>
    <lineage>
        <taxon>Eukaryota</taxon>
        <taxon>Metazoa</taxon>
        <taxon>Ecdysozoa</taxon>
        <taxon>Nematoda</taxon>
        <taxon>Chromadorea</taxon>
        <taxon>Rhabditida</taxon>
        <taxon>Spirurina</taxon>
        <taxon>Dracunculoidea</taxon>
        <taxon>Dracunculidae</taxon>
        <taxon>Dracunculus</taxon>
    </lineage>
</organism>
<feature type="coiled-coil region" evidence="1">
    <location>
        <begin position="43"/>
        <end position="126"/>
    </location>
</feature>
<proteinExistence type="predicted"/>
<evidence type="ECO:0000313" key="2">
    <source>
        <dbReference type="EMBL" id="VDN51851.1"/>
    </source>
</evidence>
<dbReference type="Proteomes" id="UP000038040">
    <property type="component" value="Unplaced"/>
</dbReference>
<sequence length="147" mass="17207">MEEVKDATTGDVKNSLVELYQVMSEGTVNATDSYNYNVHNVSIMEALDAVARIRKENGELTEKLNVANARLNRAMVNRRDIEEELLTIRKQYESILRDYRETMSERSNVLEENNKLTDERDFFREKFKILASIVQKFFSVVMNLKFK</sequence>
<evidence type="ECO:0000256" key="1">
    <source>
        <dbReference type="SAM" id="Coils"/>
    </source>
</evidence>
<reference evidence="5" key="1">
    <citation type="submission" date="2017-02" db="UniProtKB">
        <authorList>
            <consortium name="WormBaseParasite"/>
        </authorList>
    </citation>
    <scope>IDENTIFICATION</scope>
</reference>
<gene>
    <name evidence="2" type="ORF">DME_LOCUS1824</name>
</gene>
<evidence type="ECO:0000313" key="5">
    <source>
        <dbReference type="WBParaSite" id="DME_0000755701-mRNA-1"/>
    </source>
</evidence>
<dbReference type="STRING" id="318479.A0A0N4UIV7"/>
<dbReference type="Proteomes" id="UP000274756">
    <property type="component" value="Unassembled WGS sequence"/>
</dbReference>
<name>A0A0N4UIV7_DRAME</name>
<keyword evidence="4" id="KW-1185">Reference proteome</keyword>
<keyword evidence="1" id="KW-0175">Coiled coil</keyword>
<dbReference type="EMBL" id="UYYG01000033">
    <property type="protein sequence ID" value="VDN51851.1"/>
    <property type="molecule type" value="Genomic_DNA"/>
</dbReference>
<dbReference type="WBParaSite" id="DME_0000755701-mRNA-1">
    <property type="protein sequence ID" value="DME_0000755701-mRNA-1"/>
    <property type="gene ID" value="DME_0000755701"/>
</dbReference>